<dbReference type="Pfam" id="PF00090">
    <property type="entry name" value="TSP_1"/>
    <property type="match status" value="3"/>
</dbReference>
<proteinExistence type="predicted"/>
<dbReference type="Gene3D" id="2.20.100.10">
    <property type="entry name" value="Thrombospondin type-1 (TSP1) repeat"/>
    <property type="match status" value="3"/>
</dbReference>
<evidence type="ECO:0000256" key="1">
    <source>
        <dbReference type="ARBA" id="ARBA00004613"/>
    </source>
</evidence>
<reference evidence="6" key="2">
    <citation type="journal article" date="2008" name="Genome Biol.">
        <title>Improved genome assembly and evidence-based global gene model set for the chordate Ciona intestinalis: new insight into intron and operon populations.</title>
        <authorList>
            <person name="Satou Y."/>
            <person name="Mineta K."/>
            <person name="Ogasawara M."/>
            <person name="Sasakura Y."/>
            <person name="Shoguchi E."/>
            <person name="Ueno K."/>
            <person name="Yamada L."/>
            <person name="Matsumoto J."/>
            <person name="Wasserscheid J."/>
            <person name="Dewar K."/>
            <person name="Wiley G.B."/>
            <person name="Macmil S.L."/>
            <person name="Roe B.A."/>
            <person name="Zeller R.W."/>
            <person name="Hastings K.E."/>
            <person name="Lemaire P."/>
            <person name="Lindquist E."/>
            <person name="Endo T."/>
            <person name="Hotta K."/>
            <person name="Inaba K."/>
        </authorList>
    </citation>
    <scope>NUCLEOTIDE SEQUENCE [LARGE SCALE GENOMIC DNA]</scope>
    <source>
        <strain evidence="6">wild type</strain>
    </source>
</reference>
<dbReference type="Ensembl" id="ENSCINT00000026508.2">
    <property type="protein sequence ID" value="ENSCINP00000026262.2"/>
    <property type="gene ID" value="ENSCING00000009309.3"/>
</dbReference>
<dbReference type="SUPFAM" id="SSF82895">
    <property type="entry name" value="TSP-1 type 1 repeat"/>
    <property type="match status" value="3"/>
</dbReference>
<dbReference type="Proteomes" id="UP000008144">
    <property type="component" value="Chromosome 14"/>
</dbReference>
<evidence type="ECO:0000313" key="7">
    <source>
        <dbReference type="Proteomes" id="UP000008144"/>
    </source>
</evidence>
<dbReference type="STRING" id="7719.ENSCINP00000026262"/>
<dbReference type="InterPro" id="IPR000884">
    <property type="entry name" value="TSP1_rpt"/>
</dbReference>
<comment type="subcellular location">
    <subcellularLocation>
        <location evidence="1">Secreted</location>
    </subcellularLocation>
</comment>
<evidence type="ECO:0000256" key="3">
    <source>
        <dbReference type="ARBA" id="ARBA00022729"/>
    </source>
</evidence>
<reference evidence="7" key="1">
    <citation type="journal article" date="2002" name="Science">
        <title>The draft genome of Ciona intestinalis: insights into chordate and vertebrate origins.</title>
        <authorList>
            <person name="Dehal P."/>
            <person name="Satou Y."/>
            <person name="Campbell R.K."/>
            <person name="Chapman J."/>
            <person name="Degnan B."/>
            <person name="De Tomaso A."/>
            <person name="Davidson B."/>
            <person name="Di Gregorio A."/>
            <person name="Gelpke M."/>
            <person name="Goodstein D.M."/>
            <person name="Harafuji N."/>
            <person name="Hastings K.E."/>
            <person name="Ho I."/>
            <person name="Hotta K."/>
            <person name="Huang W."/>
            <person name="Kawashima T."/>
            <person name="Lemaire P."/>
            <person name="Martinez D."/>
            <person name="Meinertzhagen I.A."/>
            <person name="Necula S."/>
            <person name="Nonaka M."/>
            <person name="Putnam N."/>
            <person name="Rash S."/>
            <person name="Saiga H."/>
            <person name="Satake M."/>
            <person name="Terry A."/>
            <person name="Yamada L."/>
            <person name="Wang H.G."/>
            <person name="Awazu S."/>
            <person name="Azumi K."/>
            <person name="Boore J."/>
            <person name="Branno M."/>
            <person name="Chin-Bow S."/>
            <person name="DeSantis R."/>
            <person name="Doyle S."/>
            <person name="Francino P."/>
            <person name="Keys D.N."/>
            <person name="Haga S."/>
            <person name="Hayashi H."/>
            <person name="Hino K."/>
            <person name="Imai K.S."/>
            <person name="Inaba K."/>
            <person name="Kano S."/>
            <person name="Kobayashi K."/>
            <person name="Kobayashi M."/>
            <person name="Lee B.I."/>
            <person name="Makabe K.W."/>
            <person name="Manohar C."/>
            <person name="Matassi G."/>
            <person name="Medina M."/>
            <person name="Mochizuki Y."/>
            <person name="Mount S."/>
            <person name="Morishita T."/>
            <person name="Miura S."/>
            <person name="Nakayama A."/>
            <person name="Nishizaka S."/>
            <person name="Nomoto H."/>
            <person name="Ohta F."/>
            <person name="Oishi K."/>
            <person name="Rigoutsos I."/>
            <person name="Sano M."/>
            <person name="Sasaki A."/>
            <person name="Sasakura Y."/>
            <person name="Shoguchi E."/>
            <person name="Shin-i T."/>
            <person name="Spagnuolo A."/>
            <person name="Stainier D."/>
            <person name="Suzuki M.M."/>
            <person name="Tassy O."/>
            <person name="Takatori N."/>
            <person name="Tokuoka M."/>
            <person name="Yagi K."/>
            <person name="Yoshizaki F."/>
            <person name="Wada S."/>
            <person name="Zhang C."/>
            <person name="Hyatt P.D."/>
            <person name="Larimer F."/>
            <person name="Detter C."/>
            <person name="Doggett N."/>
            <person name="Glavina T."/>
            <person name="Hawkins T."/>
            <person name="Richardson P."/>
            <person name="Lucas S."/>
            <person name="Kohara Y."/>
            <person name="Levine M."/>
            <person name="Satoh N."/>
            <person name="Rokhsar D.S."/>
        </authorList>
    </citation>
    <scope>NUCLEOTIDE SEQUENCE [LARGE SCALE GENOMIC DNA]</scope>
</reference>
<sequence>KYRYYAKLRAGEVRADNCLQQINEALAAPINPNPLLPYSLNTINRPVPSNPMISSLKKIIPTSQQYCPYQGFQLNTLPPLSGSFESCCERPLCYIPRSSVYQQRSGVSSYKGEWNSWTKCSKSCLGGTQRRSRPCIGKNCVKIADEVRNCNEHQCPSWLSWGEYNTCSRSCAGGVQVRSRKCSTYGQCLGPENQTKSCRSGACPTMSAWSQWTVCSEKCGVGIRTRNRTCTSGGAYGCPDISGEVARCVRYCGNIQHRDSLCDPVTCLVTRTPVCLQSDGSPGYCRRDRMQSFNIRCYSHN</sequence>
<evidence type="ECO:0000313" key="6">
    <source>
        <dbReference type="Ensembl" id="ENSCINP00000026262.2"/>
    </source>
</evidence>
<reference evidence="6" key="4">
    <citation type="submission" date="2025-09" db="UniProtKB">
        <authorList>
            <consortium name="Ensembl"/>
        </authorList>
    </citation>
    <scope>IDENTIFICATION</scope>
</reference>
<dbReference type="PROSITE" id="PS50092">
    <property type="entry name" value="TSP1"/>
    <property type="match status" value="3"/>
</dbReference>
<dbReference type="GeneTree" id="ENSGT01140000283771"/>
<keyword evidence="5" id="KW-1015">Disulfide bond</keyword>
<evidence type="ECO:0000256" key="4">
    <source>
        <dbReference type="ARBA" id="ARBA00022737"/>
    </source>
</evidence>
<dbReference type="InterPro" id="IPR052065">
    <property type="entry name" value="Compl_asym_regulator"/>
</dbReference>
<keyword evidence="4" id="KW-0677">Repeat</keyword>
<dbReference type="AlphaFoldDB" id="F6UZN8"/>
<evidence type="ECO:0000256" key="5">
    <source>
        <dbReference type="ARBA" id="ARBA00023157"/>
    </source>
</evidence>
<dbReference type="EMBL" id="EAAA01001202">
    <property type="status" value="NOT_ANNOTATED_CDS"/>
    <property type="molecule type" value="Genomic_DNA"/>
</dbReference>
<keyword evidence="7" id="KW-1185">Reference proteome</keyword>
<dbReference type="PANTHER" id="PTHR22906">
    <property type="entry name" value="PROPERDIN"/>
    <property type="match status" value="1"/>
</dbReference>
<keyword evidence="2" id="KW-0964">Secreted</keyword>
<evidence type="ECO:0000256" key="2">
    <source>
        <dbReference type="ARBA" id="ARBA00022525"/>
    </source>
</evidence>
<reference evidence="6" key="3">
    <citation type="submission" date="2025-08" db="UniProtKB">
        <authorList>
            <consortium name="Ensembl"/>
        </authorList>
    </citation>
    <scope>IDENTIFICATION</scope>
</reference>
<organism evidence="6 7">
    <name type="scientific">Ciona intestinalis</name>
    <name type="common">Transparent sea squirt</name>
    <name type="synonym">Ascidia intestinalis</name>
    <dbReference type="NCBI Taxonomy" id="7719"/>
    <lineage>
        <taxon>Eukaryota</taxon>
        <taxon>Metazoa</taxon>
        <taxon>Chordata</taxon>
        <taxon>Tunicata</taxon>
        <taxon>Ascidiacea</taxon>
        <taxon>Phlebobranchia</taxon>
        <taxon>Cionidae</taxon>
        <taxon>Ciona</taxon>
    </lineage>
</organism>
<dbReference type="InterPro" id="IPR036383">
    <property type="entry name" value="TSP1_rpt_sf"/>
</dbReference>
<dbReference type="SMART" id="SM00209">
    <property type="entry name" value="TSP1"/>
    <property type="match status" value="3"/>
</dbReference>
<dbReference type="PANTHER" id="PTHR22906:SF43">
    <property type="entry name" value="PROPERDIN"/>
    <property type="match status" value="1"/>
</dbReference>
<keyword evidence="3" id="KW-0732">Signal</keyword>
<accession>F6UZN8</accession>
<name>F6UZN8_CIOIN</name>
<dbReference type="InParanoid" id="F6UZN8"/>
<protein>
    <submittedName>
        <fullName evidence="6">Uncharacterized protein</fullName>
    </submittedName>
</protein>
<dbReference type="HOGENOM" id="CLU_791182_0_0_1"/>